<dbReference type="Gene3D" id="3.10.270.10">
    <property type="entry name" value="Urate Oxidase"/>
    <property type="match status" value="1"/>
</dbReference>
<organism evidence="2 3">
    <name type="scientific">Staphylococcus aureus</name>
    <dbReference type="NCBI Taxonomy" id="1280"/>
    <lineage>
        <taxon>Bacteria</taxon>
        <taxon>Bacillati</taxon>
        <taxon>Bacillota</taxon>
        <taxon>Bacilli</taxon>
        <taxon>Bacillales</taxon>
        <taxon>Staphylococcaceae</taxon>
        <taxon>Staphylococcus</taxon>
    </lineage>
</organism>
<dbReference type="PANTHER" id="PTHR36445">
    <property type="entry name" value="GTP CYCLOHYDROLASE MPTA"/>
    <property type="match status" value="1"/>
</dbReference>
<dbReference type="Pfam" id="PF02649">
    <property type="entry name" value="GCHY-1"/>
    <property type="match status" value="1"/>
</dbReference>
<keyword evidence="1 2" id="KW-0378">Hydrolase</keyword>
<evidence type="ECO:0000313" key="3">
    <source>
        <dbReference type="Proteomes" id="UP000254502"/>
    </source>
</evidence>
<sequence length="55" mass="6658">MTERAYENPRFVEDLIRLIAADLVEFDWLDGFDIECRNEESIHQHDAFAKLKYRK</sequence>
<proteinExistence type="predicted"/>
<dbReference type="EMBL" id="UHAQ01000002">
    <property type="protein sequence ID" value="SUK30646.1"/>
    <property type="molecule type" value="Genomic_DNA"/>
</dbReference>
<dbReference type="AlphaFoldDB" id="A0A380DKS0"/>
<dbReference type="EC" id="3.5.4.16" evidence="2"/>
<name>A0A380DKS0_STAAU</name>
<evidence type="ECO:0000256" key="1">
    <source>
        <dbReference type="ARBA" id="ARBA00022801"/>
    </source>
</evidence>
<dbReference type="PANTHER" id="PTHR36445:SF1">
    <property type="entry name" value="GTP CYCLOHYDROLASE MPTA"/>
    <property type="match status" value="1"/>
</dbReference>
<dbReference type="InterPro" id="IPR003801">
    <property type="entry name" value="GTP_cyclohydrolase_FolE2/MptA"/>
</dbReference>
<gene>
    <name evidence="2" type="primary">folE2_2</name>
    <name evidence="2" type="ORF">NCTC5664_00062</name>
</gene>
<dbReference type="Proteomes" id="UP000254502">
    <property type="component" value="Unassembled WGS sequence"/>
</dbReference>
<dbReference type="GO" id="GO:0003934">
    <property type="term" value="F:GTP cyclohydrolase I activity"/>
    <property type="evidence" value="ECO:0007669"/>
    <property type="project" value="UniProtKB-EC"/>
</dbReference>
<evidence type="ECO:0000313" key="2">
    <source>
        <dbReference type="EMBL" id="SUK30646.1"/>
    </source>
</evidence>
<accession>A0A380DKS0</accession>
<protein>
    <submittedName>
        <fullName evidence="2">GTP cyclohydrolase I type 2</fullName>
        <ecNumber evidence="2">3.5.4.16</ecNumber>
    </submittedName>
</protein>
<reference evidence="2 3" key="1">
    <citation type="submission" date="2018-06" db="EMBL/GenBank/DDBJ databases">
        <authorList>
            <consortium name="Pathogen Informatics"/>
            <person name="Doyle S."/>
        </authorList>
    </citation>
    <scope>NUCLEOTIDE SEQUENCE [LARGE SCALE GENOMIC DNA]</scope>
    <source>
        <strain evidence="2 3">NCTC5664</strain>
    </source>
</reference>